<dbReference type="EMBL" id="JFHD01000019">
    <property type="protein sequence ID" value="KDR28240.1"/>
    <property type="molecule type" value="Genomic_DNA"/>
</dbReference>
<dbReference type="InterPro" id="IPR053167">
    <property type="entry name" value="Spore_coat_component"/>
</dbReference>
<comment type="caution">
    <text evidence="3">The sequence shown here is derived from an EMBL/GenBank/DDBJ whole genome shotgun (WGS) entry which is preliminary data.</text>
</comment>
<organism evidence="3 4">
    <name type="scientific">Caballeronia zhejiangensis</name>
    <dbReference type="NCBI Taxonomy" id="871203"/>
    <lineage>
        <taxon>Bacteria</taxon>
        <taxon>Pseudomonadati</taxon>
        <taxon>Pseudomonadota</taxon>
        <taxon>Betaproteobacteria</taxon>
        <taxon>Burkholderiales</taxon>
        <taxon>Burkholderiaceae</taxon>
        <taxon>Caballeronia</taxon>
    </lineage>
</organism>
<proteinExistence type="predicted"/>
<reference evidence="3 4" key="1">
    <citation type="submission" date="2014-03" db="EMBL/GenBank/DDBJ databases">
        <title>Draft Genome Sequences of Four Burkholderia Strains.</title>
        <authorList>
            <person name="Liu X.Y."/>
            <person name="Li C.X."/>
            <person name="Xu J.H."/>
        </authorList>
    </citation>
    <scope>NUCLEOTIDE SEQUENCE [LARGE SCALE GENOMIC DNA]</scope>
    <source>
        <strain evidence="3 4">OP-1</strain>
    </source>
</reference>
<keyword evidence="1" id="KW-0732">Signal</keyword>
<dbReference type="RefSeq" id="WP_034472898.1">
    <property type="nucleotide sequence ID" value="NZ_JFHD01000019.1"/>
</dbReference>
<sequence length="172" mass="17339">MLNLFKKAAVIAIVASAATLGAVGSQNAFAATSKTATFDVTLTVQDDCSIAANPLDFGSTGVLTQNIDQNAGLSVTCTKGTPYTVALDAGTATGSAISDRKMGNAAGDAFVSFNLYRDIARTQVWGNTADTDTVAGTGDGGAQTIPVYGRVPTQNTPAAGAYSSTITATVVF</sequence>
<dbReference type="Pfam" id="PF05229">
    <property type="entry name" value="SCPU"/>
    <property type="match status" value="1"/>
</dbReference>
<feature type="chain" id="PRO_5024873146" evidence="1">
    <location>
        <begin position="31"/>
        <end position="172"/>
    </location>
</feature>
<evidence type="ECO:0000256" key="1">
    <source>
        <dbReference type="SAM" id="SignalP"/>
    </source>
</evidence>
<keyword evidence="3" id="KW-0167">Capsid protein</keyword>
<evidence type="ECO:0000259" key="2">
    <source>
        <dbReference type="Pfam" id="PF05229"/>
    </source>
</evidence>
<accession>A0A656QK55</accession>
<keyword evidence="3" id="KW-0946">Virion</keyword>
<gene>
    <name evidence="3" type="ORF">BG60_11335</name>
</gene>
<name>A0A656QK55_9BURK</name>
<dbReference type="SMART" id="SM00972">
    <property type="entry name" value="SCPU"/>
    <property type="match status" value="1"/>
</dbReference>
<dbReference type="Proteomes" id="UP000027451">
    <property type="component" value="Unassembled WGS sequence"/>
</dbReference>
<dbReference type="AlphaFoldDB" id="A0A656QK55"/>
<dbReference type="PANTHER" id="PTHR37089:SF4">
    <property type="entry name" value="EXPORTED PROTEIN"/>
    <property type="match status" value="1"/>
</dbReference>
<feature type="domain" description="Spore coat protein U/FanG" evidence="2">
    <location>
        <begin position="35"/>
        <end position="169"/>
    </location>
</feature>
<feature type="signal peptide" evidence="1">
    <location>
        <begin position="1"/>
        <end position="30"/>
    </location>
</feature>
<protein>
    <submittedName>
        <fullName evidence="3">Spore coat protein U</fullName>
    </submittedName>
</protein>
<dbReference type="InterPro" id="IPR007893">
    <property type="entry name" value="Spore_coat_U/FanG"/>
</dbReference>
<keyword evidence="4" id="KW-1185">Reference proteome</keyword>
<dbReference type="PANTHER" id="PTHR37089">
    <property type="entry name" value="PROTEIN U-RELATED"/>
    <property type="match status" value="1"/>
</dbReference>
<evidence type="ECO:0000313" key="3">
    <source>
        <dbReference type="EMBL" id="KDR28240.1"/>
    </source>
</evidence>
<evidence type="ECO:0000313" key="4">
    <source>
        <dbReference type="Proteomes" id="UP000027451"/>
    </source>
</evidence>